<keyword evidence="2" id="KW-1133">Transmembrane helix</keyword>
<accession>A0A8S1IY69</accession>
<feature type="region of interest" description="Disordered" evidence="1">
    <location>
        <begin position="153"/>
        <end position="173"/>
    </location>
</feature>
<evidence type="ECO:0000313" key="3">
    <source>
        <dbReference type="EMBL" id="CAD7699685.1"/>
    </source>
</evidence>
<gene>
    <name evidence="3" type="ORF">OSTQU699_LOCUS5044</name>
</gene>
<organism evidence="3 4">
    <name type="scientific">Ostreobium quekettii</name>
    <dbReference type="NCBI Taxonomy" id="121088"/>
    <lineage>
        <taxon>Eukaryota</taxon>
        <taxon>Viridiplantae</taxon>
        <taxon>Chlorophyta</taxon>
        <taxon>core chlorophytes</taxon>
        <taxon>Ulvophyceae</taxon>
        <taxon>TCBD clade</taxon>
        <taxon>Bryopsidales</taxon>
        <taxon>Ostreobineae</taxon>
        <taxon>Ostreobiaceae</taxon>
        <taxon>Ostreobium</taxon>
    </lineage>
</organism>
<feature type="transmembrane region" description="Helical" evidence="2">
    <location>
        <begin position="128"/>
        <end position="148"/>
    </location>
</feature>
<dbReference type="AlphaFoldDB" id="A0A8S1IY69"/>
<sequence length="173" mass="17970">MADPIYNNGAAIFFLCLCSILGTIGLGLTVGGAGGLHADCDASRFPSSCADTFRPIWWAACLEAGVLFAAFALTLAGTLGHTRVAVSALVAVASLQLWSQLEAVLQLYETDPKFYVQIESREEELDVVMAGLIMLSMVNLVLVVVLGFTGPRPSAKGPAAAGAGRRPVQAAAS</sequence>
<protein>
    <submittedName>
        <fullName evidence="3">Uncharacterized protein</fullName>
    </submittedName>
</protein>
<name>A0A8S1IY69_9CHLO</name>
<feature type="transmembrane region" description="Helical" evidence="2">
    <location>
        <begin position="56"/>
        <end position="77"/>
    </location>
</feature>
<proteinExistence type="predicted"/>
<evidence type="ECO:0000313" key="4">
    <source>
        <dbReference type="Proteomes" id="UP000708148"/>
    </source>
</evidence>
<dbReference type="EMBL" id="CAJHUC010001089">
    <property type="protein sequence ID" value="CAD7699685.1"/>
    <property type="molecule type" value="Genomic_DNA"/>
</dbReference>
<reference evidence="3" key="1">
    <citation type="submission" date="2020-12" db="EMBL/GenBank/DDBJ databases">
        <authorList>
            <person name="Iha C."/>
        </authorList>
    </citation>
    <scope>NUCLEOTIDE SEQUENCE</scope>
</reference>
<feature type="transmembrane region" description="Helical" evidence="2">
    <location>
        <begin position="12"/>
        <end position="36"/>
    </location>
</feature>
<keyword evidence="2" id="KW-0472">Membrane</keyword>
<evidence type="ECO:0000256" key="1">
    <source>
        <dbReference type="SAM" id="MobiDB-lite"/>
    </source>
</evidence>
<keyword evidence="4" id="KW-1185">Reference proteome</keyword>
<evidence type="ECO:0000256" key="2">
    <source>
        <dbReference type="SAM" id="Phobius"/>
    </source>
</evidence>
<dbReference type="Proteomes" id="UP000708148">
    <property type="component" value="Unassembled WGS sequence"/>
</dbReference>
<keyword evidence="2" id="KW-0812">Transmembrane</keyword>
<comment type="caution">
    <text evidence="3">The sequence shown here is derived from an EMBL/GenBank/DDBJ whole genome shotgun (WGS) entry which is preliminary data.</text>
</comment>